<accession>A0A2W5TWB4</accession>
<proteinExistence type="predicted"/>
<dbReference type="Gene3D" id="3.10.20.30">
    <property type="match status" value="1"/>
</dbReference>
<name>A0A2W5TWB4_9BACT</name>
<organism evidence="1 2">
    <name type="scientific">Archangium gephyra</name>
    <dbReference type="NCBI Taxonomy" id="48"/>
    <lineage>
        <taxon>Bacteria</taxon>
        <taxon>Pseudomonadati</taxon>
        <taxon>Myxococcota</taxon>
        <taxon>Myxococcia</taxon>
        <taxon>Myxococcales</taxon>
        <taxon>Cystobacterineae</taxon>
        <taxon>Archangiaceae</taxon>
        <taxon>Archangium</taxon>
    </lineage>
</organism>
<dbReference type="InterPro" id="IPR012675">
    <property type="entry name" value="Beta-grasp_dom_sf"/>
</dbReference>
<evidence type="ECO:0000313" key="2">
    <source>
        <dbReference type="Proteomes" id="UP000249061"/>
    </source>
</evidence>
<comment type="caution">
    <text evidence="1">The sequence shown here is derived from an EMBL/GenBank/DDBJ whole genome shotgun (WGS) entry which is preliminary data.</text>
</comment>
<reference evidence="1 2" key="1">
    <citation type="submission" date="2017-08" db="EMBL/GenBank/DDBJ databases">
        <title>Infants hospitalized years apart are colonized by the same room-sourced microbial strains.</title>
        <authorList>
            <person name="Brooks B."/>
            <person name="Olm M.R."/>
            <person name="Firek B.A."/>
            <person name="Baker R."/>
            <person name="Thomas B.C."/>
            <person name="Morowitz M.J."/>
            <person name="Banfield J.F."/>
        </authorList>
    </citation>
    <scope>NUCLEOTIDE SEQUENCE [LARGE SCALE GENOMIC DNA]</scope>
    <source>
        <strain evidence="1">S2_003_000_R2_14</strain>
    </source>
</reference>
<dbReference type="PANTHER" id="PTHR34472">
    <property type="entry name" value="SULFUR CARRIER PROTEIN THIS"/>
    <property type="match status" value="1"/>
</dbReference>
<gene>
    <name evidence="1" type="primary">thiS</name>
    <name evidence="1" type="ORF">DI536_05845</name>
</gene>
<dbReference type="CDD" id="cd00565">
    <property type="entry name" value="Ubl_ThiS"/>
    <property type="match status" value="1"/>
</dbReference>
<dbReference type="EMBL" id="QFQP01000003">
    <property type="protein sequence ID" value="PZR16676.1"/>
    <property type="molecule type" value="Genomic_DNA"/>
</dbReference>
<sequence length="66" mass="7003">MQLLVNGESRQVPDGLTVAGLLTHLAIVAPRVAVEVNTEVVVKARHADTQLREGDRVEIVTFVGGG</sequence>
<dbReference type="Proteomes" id="UP000249061">
    <property type="component" value="Unassembled WGS sequence"/>
</dbReference>
<dbReference type="PANTHER" id="PTHR34472:SF1">
    <property type="entry name" value="SULFUR CARRIER PROTEIN THIS"/>
    <property type="match status" value="1"/>
</dbReference>
<evidence type="ECO:0000313" key="1">
    <source>
        <dbReference type="EMBL" id="PZR16676.1"/>
    </source>
</evidence>
<dbReference type="InterPro" id="IPR010035">
    <property type="entry name" value="Thi_S"/>
</dbReference>
<dbReference type="SUPFAM" id="SSF54285">
    <property type="entry name" value="MoaD/ThiS"/>
    <property type="match status" value="1"/>
</dbReference>
<dbReference type="AlphaFoldDB" id="A0A2W5TWB4"/>
<protein>
    <submittedName>
        <fullName evidence="1">Thiamine biosynthesis protein ThiS</fullName>
    </submittedName>
</protein>
<dbReference type="Pfam" id="PF02597">
    <property type="entry name" value="ThiS"/>
    <property type="match status" value="1"/>
</dbReference>
<dbReference type="InterPro" id="IPR016155">
    <property type="entry name" value="Mopterin_synth/thiamin_S_b"/>
</dbReference>
<dbReference type="NCBIfam" id="TIGR01683">
    <property type="entry name" value="thiS"/>
    <property type="match status" value="1"/>
</dbReference>
<dbReference type="InterPro" id="IPR003749">
    <property type="entry name" value="ThiS/MoaD-like"/>
</dbReference>